<evidence type="ECO:0000256" key="1">
    <source>
        <dbReference type="ARBA" id="ARBA00004286"/>
    </source>
</evidence>
<dbReference type="InterPro" id="IPR006115">
    <property type="entry name" value="6PGDH_NADP-bd"/>
</dbReference>
<dbReference type="OrthoDB" id="21615at2759"/>
<keyword evidence="3" id="KW-0158">Chromosome</keyword>
<dbReference type="SUPFAM" id="SSF63748">
    <property type="entry name" value="Tudor/PWWP/MBT"/>
    <property type="match status" value="1"/>
</dbReference>
<dbReference type="EMBL" id="BMAO01012129">
    <property type="protein sequence ID" value="GFQ79242.1"/>
    <property type="molecule type" value="Genomic_DNA"/>
</dbReference>
<evidence type="ECO:0000259" key="7">
    <source>
        <dbReference type="PROSITE" id="PS50812"/>
    </source>
</evidence>
<proteinExistence type="inferred from homology"/>
<keyword evidence="9" id="KW-1185">Reference proteome</keyword>
<dbReference type="PROSITE" id="PS50812">
    <property type="entry name" value="PWWP"/>
    <property type="match status" value="1"/>
</dbReference>
<dbReference type="SMART" id="SM00293">
    <property type="entry name" value="PWWP"/>
    <property type="match status" value="1"/>
</dbReference>
<feature type="region of interest" description="Disordered" evidence="6">
    <location>
        <begin position="197"/>
        <end position="234"/>
    </location>
</feature>
<dbReference type="PANTHER" id="PTHR43580">
    <property type="entry name" value="OXIDOREDUCTASE GLYR1-RELATED"/>
    <property type="match status" value="1"/>
</dbReference>
<dbReference type="Gene3D" id="2.30.30.140">
    <property type="match status" value="1"/>
</dbReference>
<dbReference type="SUPFAM" id="SSF51735">
    <property type="entry name" value="NAD(P)-binding Rossmann-fold domains"/>
    <property type="match status" value="1"/>
</dbReference>
<dbReference type="Pfam" id="PF03446">
    <property type="entry name" value="NAD_binding_2"/>
    <property type="match status" value="1"/>
</dbReference>
<name>A0A8X6FGU8_TRICU</name>
<dbReference type="InterPro" id="IPR051265">
    <property type="entry name" value="HIBADH-related_NP60_sf"/>
</dbReference>
<dbReference type="GO" id="GO:0050661">
    <property type="term" value="F:NADP binding"/>
    <property type="evidence" value="ECO:0007669"/>
    <property type="project" value="InterPro"/>
</dbReference>
<dbReference type="GO" id="GO:0000785">
    <property type="term" value="C:chromatin"/>
    <property type="evidence" value="ECO:0007669"/>
    <property type="project" value="TreeGrafter"/>
</dbReference>
<comment type="caution">
    <text evidence="8">The sequence shown here is derived from an EMBL/GenBank/DDBJ whole genome shotgun (WGS) entry which is preliminary data.</text>
</comment>
<dbReference type="Pfam" id="PF14833">
    <property type="entry name" value="NAD_binding_11"/>
    <property type="match status" value="1"/>
</dbReference>
<feature type="domain" description="PWWP" evidence="7">
    <location>
        <begin position="8"/>
        <end position="64"/>
    </location>
</feature>
<evidence type="ECO:0000256" key="5">
    <source>
        <dbReference type="ARBA" id="ARBA00034140"/>
    </source>
</evidence>
<dbReference type="Pfam" id="PF00855">
    <property type="entry name" value="PWWP"/>
    <property type="match status" value="1"/>
</dbReference>
<dbReference type="PANTHER" id="PTHR43580:SF2">
    <property type="entry name" value="CYTOKINE-LIKE NUCLEAR FACTOR N-PAC"/>
    <property type="match status" value="1"/>
</dbReference>
<feature type="compositionally biased region" description="Polar residues" evidence="6">
    <location>
        <begin position="199"/>
        <end position="214"/>
    </location>
</feature>
<evidence type="ECO:0000256" key="3">
    <source>
        <dbReference type="ARBA" id="ARBA00022454"/>
    </source>
</evidence>
<dbReference type="GO" id="GO:0051287">
    <property type="term" value="F:NAD binding"/>
    <property type="evidence" value="ECO:0007669"/>
    <property type="project" value="InterPro"/>
</dbReference>
<dbReference type="SUPFAM" id="SSF48179">
    <property type="entry name" value="6-phosphogluconate dehydrogenase C-terminal domain-like"/>
    <property type="match status" value="1"/>
</dbReference>
<dbReference type="GO" id="GO:0140673">
    <property type="term" value="P:transcription elongation-coupled chromatin remodeling"/>
    <property type="evidence" value="ECO:0007669"/>
    <property type="project" value="TreeGrafter"/>
</dbReference>
<feature type="region of interest" description="Disordered" evidence="6">
    <location>
        <begin position="246"/>
        <end position="265"/>
    </location>
</feature>
<protein>
    <recommendedName>
        <fullName evidence="5">Cytokine-like nuclear factor N-PAC</fullName>
    </recommendedName>
    <alternativeName>
        <fullName evidence="4">Glyoxylate reductase 1 homolog</fullName>
    </alternativeName>
</protein>
<dbReference type="Proteomes" id="UP000887116">
    <property type="component" value="Unassembled WGS sequence"/>
</dbReference>
<feature type="compositionally biased region" description="Polar residues" evidence="6">
    <location>
        <begin position="251"/>
        <end position="265"/>
    </location>
</feature>
<accession>A0A8X6FGU8</accession>
<dbReference type="InterPro" id="IPR013328">
    <property type="entry name" value="6PGD_dom2"/>
</dbReference>
<dbReference type="Gene3D" id="3.40.50.720">
    <property type="entry name" value="NAD(P)-binding Rossmann-like Domain"/>
    <property type="match status" value="1"/>
</dbReference>
<gene>
    <name evidence="8" type="primary">AGAP009949</name>
    <name evidence="8" type="ORF">TNCT_588261</name>
</gene>
<dbReference type="InterPro" id="IPR000313">
    <property type="entry name" value="PWWP_dom"/>
</dbReference>
<evidence type="ECO:0000313" key="9">
    <source>
        <dbReference type="Proteomes" id="UP000887116"/>
    </source>
</evidence>
<comment type="subcellular location">
    <subcellularLocation>
        <location evidence="1">Chromosome</location>
    </subcellularLocation>
</comment>
<dbReference type="GO" id="GO:0031491">
    <property type="term" value="F:nucleosome binding"/>
    <property type="evidence" value="ECO:0007669"/>
    <property type="project" value="TreeGrafter"/>
</dbReference>
<sequence length="598" mass="65855">MADKNFEIGDLVWAKMKRYPPWPAQIADQPLNGKTKKGHHYVYFLGSKNYAWISEKDINHHSESCIPPANKKKSFLLQSAIDEIIALSKDKPLKKNLNLSIGSDLSTNQQELSNYVVDQRSEDQEKSHPSDESETSVLDVFLEEDIHLSSDGESSDIQNEMNNCVVHPVESMRQCHSSDESGTSVFEVSVREDIHLSSDGESSNIQEELNNCVNQPVVKSKRKRHLTDESEKSNLVDIPNSKILKIDDGNDMTSSKNAENVPGSSAECSTKLYESQSLQKSADHSEESNLVDQLRPYVKPTMKIGFIGVGAMGQRIVKILLLSGHQVTVYNRSPKKCNDSIKAGALRGKTPADVVKASDIIFSCVSDASAAKSLLFGREGVLKGLEDSNAGDIYKGYVELTSVDPESALEIAECITRKGGKFIEASMVGTRQDAEKGTLKIVVSGDETLFQNCLSCFRAMSKRVIFTEADIGSSSRLCIIHNMFWGVSYATIAEALSFAQFLNISPYDLLDILRDTGINFVQKGNAMLDRMNSSVTSNTTITNTLKNQQKDMTLGINLSNTLSQPVHLTARANEMYKNAKRLGAAEQDVSAVILGAKY</sequence>
<dbReference type="InterPro" id="IPR036291">
    <property type="entry name" value="NAD(P)-bd_dom_sf"/>
</dbReference>
<reference evidence="8" key="1">
    <citation type="submission" date="2020-07" db="EMBL/GenBank/DDBJ databases">
        <title>Multicomponent nature underlies the extraordinary mechanical properties of spider dragline silk.</title>
        <authorList>
            <person name="Kono N."/>
            <person name="Nakamura H."/>
            <person name="Mori M."/>
            <person name="Yoshida Y."/>
            <person name="Ohtoshi R."/>
            <person name="Malay A.D."/>
            <person name="Moran D.A.P."/>
            <person name="Tomita M."/>
            <person name="Numata K."/>
            <person name="Arakawa K."/>
        </authorList>
    </citation>
    <scope>NUCLEOTIDE SEQUENCE</scope>
</reference>
<dbReference type="AlphaFoldDB" id="A0A8X6FGU8"/>
<comment type="similarity">
    <text evidence="2">Belongs to the HIBADH-related family. NP60 subfamily.</text>
</comment>
<evidence type="ECO:0000256" key="2">
    <source>
        <dbReference type="ARBA" id="ARBA00007598"/>
    </source>
</evidence>
<evidence type="ECO:0000256" key="6">
    <source>
        <dbReference type="SAM" id="MobiDB-lite"/>
    </source>
</evidence>
<organism evidence="8 9">
    <name type="scientific">Trichonephila clavata</name>
    <name type="common">Joro spider</name>
    <name type="synonym">Nephila clavata</name>
    <dbReference type="NCBI Taxonomy" id="2740835"/>
    <lineage>
        <taxon>Eukaryota</taxon>
        <taxon>Metazoa</taxon>
        <taxon>Ecdysozoa</taxon>
        <taxon>Arthropoda</taxon>
        <taxon>Chelicerata</taxon>
        <taxon>Arachnida</taxon>
        <taxon>Araneae</taxon>
        <taxon>Araneomorphae</taxon>
        <taxon>Entelegynae</taxon>
        <taxon>Araneoidea</taxon>
        <taxon>Nephilidae</taxon>
        <taxon>Trichonephila</taxon>
    </lineage>
</organism>
<dbReference type="InterPro" id="IPR008927">
    <property type="entry name" value="6-PGluconate_DH-like_C_sf"/>
</dbReference>
<dbReference type="InterPro" id="IPR029154">
    <property type="entry name" value="HIBADH-like_NADP-bd"/>
</dbReference>
<evidence type="ECO:0000313" key="8">
    <source>
        <dbReference type="EMBL" id="GFQ79242.1"/>
    </source>
</evidence>
<dbReference type="GO" id="GO:0003677">
    <property type="term" value="F:DNA binding"/>
    <property type="evidence" value="ECO:0007669"/>
    <property type="project" value="TreeGrafter"/>
</dbReference>
<dbReference type="Gene3D" id="1.10.1040.10">
    <property type="entry name" value="N-(1-d-carboxylethyl)-l-norvaline Dehydrogenase, domain 2"/>
    <property type="match status" value="1"/>
</dbReference>
<evidence type="ECO:0000256" key="4">
    <source>
        <dbReference type="ARBA" id="ARBA00030287"/>
    </source>
</evidence>